<dbReference type="Proteomes" id="UP001560573">
    <property type="component" value="Unassembled WGS sequence"/>
</dbReference>
<dbReference type="InterPro" id="IPR021309">
    <property type="entry name" value="YgaP-like_TM"/>
</dbReference>
<keyword evidence="1" id="KW-1133">Transmembrane helix</keyword>
<dbReference type="Pfam" id="PF11127">
    <property type="entry name" value="YgaP-like_TM"/>
    <property type="match status" value="1"/>
</dbReference>
<dbReference type="SUPFAM" id="SSF52821">
    <property type="entry name" value="Rhodanese/Cell cycle control phosphatase"/>
    <property type="match status" value="1"/>
</dbReference>
<dbReference type="PANTHER" id="PTHR43031">
    <property type="entry name" value="FAD-DEPENDENT OXIDOREDUCTASE"/>
    <property type="match status" value="1"/>
</dbReference>
<dbReference type="PROSITE" id="PS50206">
    <property type="entry name" value="RHODANESE_3"/>
    <property type="match status" value="1"/>
</dbReference>
<evidence type="ECO:0000259" key="2">
    <source>
        <dbReference type="PROSITE" id="PS50206"/>
    </source>
</evidence>
<dbReference type="RefSeq" id="WP_369330835.1">
    <property type="nucleotide sequence ID" value="NZ_JAULBC010000006.1"/>
</dbReference>
<dbReference type="EMBL" id="JAULBC010000006">
    <property type="protein sequence ID" value="MEX6689428.1"/>
    <property type="molecule type" value="Genomic_DNA"/>
</dbReference>
<feature type="domain" description="Rhodanese" evidence="2">
    <location>
        <begin position="73"/>
        <end position="154"/>
    </location>
</feature>
<dbReference type="SMART" id="SM00450">
    <property type="entry name" value="RHOD"/>
    <property type="match status" value="1"/>
</dbReference>
<keyword evidence="4" id="KW-1185">Reference proteome</keyword>
<keyword evidence="1" id="KW-0812">Transmembrane</keyword>
<reference evidence="3 4" key="1">
    <citation type="submission" date="2023-07" db="EMBL/GenBank/DDBJ databases">
        <authorList>
            <person name="Lian W.-H."/>
        </authorList>
    </citation>
    <scope>NUCLEOTIDE SEQUENCE [LARGE SCALE GENOMIC DNA]</scope>
    <source>
        <strain evidence="3 4">SYSU DXS3180</strain>
    </source>
</reference>
<proteinExistence type="predicted"/>
<dbReference type="Pfam" id="PF00581">
    <property type="entry name" value="Rhodanese"/>
    <property type="match status" value="1"/>
</dbReference>
<evidence type="ECO:0000313" key="3">
    <source>
        <dbReference type="EMBL" id="MEX6689428.1"/>
    </source>
</evidence>
<dbReference type="InterPro" id="IPR001763">
    <property type="entry name" value="Rhodanese-like_dom"/>
</dbReference>
<dbReference type="InterPro" id="IPR050229">
    <property type="entry name" value="GlpE_sulfurtransferase"/>
</dbReference>
<protein>
    <submittedName>
        <fullName evidence="3">DUF2892 domain-containing protein</fullName>
    </submittedName>
</protein>
<gene>
    <name evidence="3" type="ORF">QTN47_18100</name>
</gene>
<comment type="caution">
    <text evidence="3">The sequence shown here is derived from an EMBL/GenBank/DDBJ whole genome shotgun (WGS) entry which is preliminary data.</text>
</comment>
<dbReference type="PANTHER" id="PTHR43031:SF1">
    <property type="entry name" value="PYRIDINE NUCLEOTIDE-DISULPHIDE OXIDOREDUCTASE"/>
    <property type="match status" value="1"/>
</dbReference>
<dbReference type="InterPro" id="IPR036873">
    <property type="entry name" value="Rhodanese-like_dom_sf"/>
</dbReference>
<evidence type="ECO:0000256" key="1">
    <source>
        <dbReference type="SAM" id="Phobius"/>
    </source>
</evidence>
<accession>A0ABV3ZHY5</accession>
<organism evidence="3 4">
    <name type="scientific">Danxiaibacter flavus</name>
    <dbReference type="NCBI Taxonomy" id="3049108"/>
    <lineage>
        <taxon>Bacteria</taxon>
        <taxon>Pseudomonadati</taxon>
        <taxon>Bacteroidota</taxon>
        <taxon>Chitinophagia</taxon>
        <taxon>Chitinophagales</taxon>
        <taxon>Chitinophagaceae</taxon>
        <taxon>Danxiaibacter</taxon>
    </lineage>
</organism>
<keyword evidence="1" id="KW-0472">Membrane</keyword>
<feature type="transmembrane region" description="Helical" evidence="1">
    <location>
        <begin position="35"/>
        <end position="58"/>
    </location>
</feature>
<dbReference type="CDD" id="cd00158">
    <property type="entry name" value="RHOD"/>
    <property type="match status" value="1"/>
</dbReference>
<name>A0ABV3ZHY5_9BACT</name>
<sequence>MKTNVGSTDRSIRFTIAAALATYYLQFLNNTAGTIALVTGIIMLFTVYFRFCPLYSLLHISTRKPAIDFKKILQQNAIIVDVRQPNEYNLGHIEGSINMPLSELSEQITTLKGKTVVVCCASGARSAVAKKILSAKGIKTFNGGGWKNLEGDIK</sequence>
<evidence type="ECO:0000313" key="4">
    <source>
        <dbReference type="Proteomes" id="UP001560573"/>
    </source>
</evidence>
<dbReference type="Gene3D" id="3.40.250.10">
    <property type="entry name" value="Rhodanese-like domain"/>
    <property type="match status" value="1"/>
</dbReference>